<keyword evidence="2" id="KW-0645">Protease</keyword>
<dbReference type="GO" id="GO:0006508">
    <property type="term" value="P:proteolysis"/>
    <property type="evidence" value="ECO:0007669"/>
    <property type="project" value="InterPro"/>
</dbReference>
<evidence type="ECO:0000313" key="3">
    <source>
        <dbReference type="Proteomes" id="UP000024332"/>
    </source>
</evidence>
<protein>
    <submittedName>
        <fullName evidence="2">Dipeptidyl aminopeptidase</fullName>
    </submittedName>
</protein>
<dbReference type="GO" id="GO:0008236">
    <property type="term" value="F:serine-type peptidase activity"/>
    <property type="evidence" value="ECO:0007669"/>
    <property type="project" value="InterPro"/>
</dbReference>
<dbReference type="GO" id="GO:0004177">
    <property type="term" value="F:aminopeptidase activity"/>
    <property type="evidence" value="ECO:0007669"/>
    <property type="project" value="UniProtKB-KW"/>
</dbReference>
<proteinExistence type="predicted"/>
<feature type="domain" description="Peptidase S9 prolyl oligopeptidase catalytic" evidence="1">
    <location>
        <begin position="52"/>
        <end position="185"/>
    </location>
</feature>
<dbReference type="Gene3D" id="3.40.50.1820">
    <property type="entry name" value="alpha/beta hydrolase"/>
    <property type="match status" value="1"/>
</dbReference>
<gene>
    <name evidence="2" type="ORF">CM19_07470</name>
</gene>
<keyword evidence="2" id="KW-0031">Aminopeptidase</keyword>
<reference evidence="2 3" key="1">
    <citation type="submission" date="2014-03" db="EMBL/GenBank/DDBJ databases">
        <title>Draft genome sequence of the novel thermoacidophilic archaea Acidianus copahuensis ALE1 strain, isolated from Copahue volcanic area in Neuquen Argentina.</title>
        <authorList>
            <person name="Urbieta M.S."/>
            <person name="Rascovan N."/>
            <person name="Castro C."/>
            <person name="Revale S."/>
            <person name="Giaveno M.A."/>
            <person name="Vazquez M.P."/>
            <person name="Donati E.R."/>
        </authorList>
    </citation>
    <scope>NUCLEOTIDE SEQUENCE [LARGE SCALE GENOMIC DNA]</scope>
    <source>
        <strain evidence="2 3">ALE1</strain>
    </source>
</reference>
<dbReference type="OrthoDB" id="111592at2157"/>
<evidence type="ECO:0000259" key="1">
    <source>
        <dbReference type="Pfam" id="PF00326"/>
    </source>
</evidence>
<dbReference type="RefSeq" id="WP_048099740.1">
    <property type="nucleotide sequence ID" value="NZ_JFZT01000044.1"/>
</dbReference>
<keyword evidence="2" id="KW-0378">Hydrolase</keyword>
<dbReference type="EMBL" id="JFZT01000044">
    <property type="protein sequence ID" value="EZQ04815.1"/>
    <property type="molecule type" value="Genomic_DNA"/>
</dbReference>
<dbReference type="AlphaFoldDB" id="A0A031LN44"/>
<accession>A0A031LN44</accession>
<keyword evidence="3" id="KW-1185">Reference proteome</keyword>
<dbReference type="Pfam" id="PF00326">
    <property type="entry name" value="Peptidase_S9"/>
    <property type="match status" value="1"/>
</dbReference>
<dbReference type="InterPro" id="IPR001375">
    <property type="entry name" value="Peptidase_S9_cat"/>
</dbReference>
<name>A0A031LN44_9CREN</name>
<sequence length="193" mass="21946">MKFLVIHGKGSSPEKIGWLIDPLKEFGEVYAPEFDLEVKEGVEKALKINFDCIAGHSRGGLIALITAALKGTCVISISAPSDRIRQLKYSSTFPKDTIQYRNYLDLLKIPEEELKKYSAINYANKIKKALLIHGERDEIVEKEQSKLMCEEIGRNGGECELHIINMRHSPGKSNEKEIKEIIQRWINTKIFSK</sequence>
<comment type="caution">
    <text evidence="2">The sequence shown here is derived from an EMBL/GenBank/DDBJ whole genome shotgun (WGS) entry which is preliminary data.</text>
</comment>
<dbReference type="SUPFAM" id="SSF53474">
    <property type="entry name" value="alpha/beta-Hydrolases"/>
    <property type="match status" value="1"/>
</dbReference>
<dbReference type="Proteomes" id="UP000024332">
    <property type="component" value="Unassembled WGS sequence"/>
</dbReference>
<evidence type="ECO:0000313" key="2">
    <source>
        <dbReference type="EMBL" id="EZQ04815.1"/>
    </source>
</evidence>
<organism evidence="2 3">
    <name type="scientific">Candidatus Acidianus copahuensis</name>
    <dbReference type="NCBI Taxonomy" id="1160895"/>
    <lineage>
        <taxon>Archaea</taxon>
        <taxon>Thermoproteota</taxon>
        <taxon>Thermoprotei</taxon>
        <taxon>Sulfolobales</taxon>
        <taxon>Sulfolobaceae</taxon>
        <taxon>Acidianus</taxon>
    </lineage>
</organism>
<dbReference type="STRING" id="1160895.CM19_07470"/>
<dbReference type="InterPro" id="IPR029058">
    <property type="entry name" value="AB_hydrolase_fold"/>
</dbReference>